<keyword evidence="2" id="KW-1185">Reference proteome</keyword>
<dbReference type="EMBL" id="JAUHHV010000006">
    <property type="protein sequence ID" value="KAK1422038.1"/>
    <property type="molecule type" value="Genomic_DNA"/>
</dbReference>
<gene>
    <name evidence="1" type="ORF">QVD17_24880</name>
</gene>
<proteinExistence type="predicted"/>
<sequence length="69" mass="7759">MRRDERKFQKVFLSIYPFALKRSPDTLPRSLYIRPNGSTSAVASHHITSSPATVNLLSDSPETKQVGRT</sequence>
<name>A0AAD8KFV7_TARER</name>
<organism evidence="1 2">
    <name type="scientific">Tagetes erecta</name>
    <name type="common">African marigold</name>
    <dbReference type="NCBI Taxonomy" id="13708"/>
    <lineage>
        <taxon>Eukaryota</taxon>
        <taxon>Viridiplantae</taxon>
        <taxon>Streptophyta</taxon>
        <taxon>Embryophyta</taxon>
        <taxon>Tracheophyta</taxon>
        <taxon>Spermatophyta</taxon>
        <taxon>Magnoliopsida</taxon>
        <taxon>eudicotyledons</taxon>
        <taxon>Gunneridae</taxon>
        <taxon>Pentapetalae</taxon>
        <taxon>asterids</taxon>
        <taxon>campanulids</taxon>
        <taxon>Asterales</taxon>
        <taxon>Asteraceae</taxon>
        <taxon>Asteroideae</taxon>
        <taxon>Heliantheae alliance</taxon>
        <taxon>Tageteae</taxon>
        <taxon>Tagetes</taxon>
    </lineage>
</organism>
<dbReference type="Proteomes" id="UP001229421">
    <property type="component" value="Unassembled WGS sequence"/>
</dbReference>
<comment type="caution">
    <text evidence="1">The sequence shown here is derived from an EMBL/GenBank/DDBJ whole genome shotgun (WGS) entry which is preliminary data.</text>
</comment>
<reference evidence="1" key="1">
    <citation type="journal article" date="2023" name="bioRxiv">
        <title>Improved chromosome-level genome assembly for marigold (Tagetes erecta).</title>
        <authorList>
            <person name="Jiang F."/>
            <person name="Yuan L."/>
            <person name="Wang S."/>
            <person name="Wang H."/>
            <person name="Xu D."/>
            <person name="Wang A."/>
            <person name="Fan W."/>
        </authorList>
    </citation>
    <scope>NUCLEOTIDE SEQUENCE</scope>
    <source>
        <strain evidence="1">WSJ</strain>
        <tissue evidence="1">Leaf</tissue>
    </source>
</reference>
<accession>A0AAD8KFV7</accession>
<protein>
    <submittedName>
        <fullName evidence="1">Uncharacterized protein</fullName>
    </submittedName>
</protein>
<evidence type="ECO:0000313" key="1">
    <source>
        <dbReference type="EMBL" id="KAK1422038.1"/>
    </source>
</evidence>
<evidence type="ECO:0000313" key="2">
    <source>
        <dbReference type="Proteomes" id="UP001229421"/>
    </source>
</evidence>
<dbReference type="AlphaFoldDB" id="A0AAD8KFV7"/>